<evidence type="ECO:0000313" key="3">
    <source>
        <dbReference type="Proteomes" id="UP000054166"/>
    </source>
</evidence>
<reference evidence="3" key="2">
    <citation type="submission" date="2015-01" db="EMBL/GenBank/DDBJ databases">
        <title>Evolutionary Origins and Diversification of the Mycorrhizal Mutualists.</title>
        <authorList>
            <consortium name="DOE Joint Genome Institute"/>
            <consortium name="Mycorrhizal Genomics Consortium"/>
            <person name="Kohler A."/>
            <person name="Kuo A."/>
            <person name="Nagy L.G."/>
            <person name="Floudas D."/>
            <person name="Copeland A."/>
            <person name="Barry K.W."/>
            <person name="Cichocki N."/>
            <person name="Veneault-Fourrey C."/>
            <person name="LaButti K."/>
            <person name="Lindquist E.A."/>
            <person name="Lipzen A."/>
            <person name="Lundell T."/>
            <person name="Morin E."/>
            <person name="Murat C."/>
            <person name="Riley R."/>
            <person name="Ohm R."/>
            <person name="Sun H."/>
            <person name="Tunlid A."/>
            <person name="Henrissat B."/>
            <person name="Grigoriev I.V."/>
            <person name="Hibbett D.S."/>
            <person name="Martin F."/>
        </authorList>
    </citation>
    <scope>NUCLEOTIDE SEQUENCE [LARGE SCALE GENOMIC DNA]</scope>
    <source>
        <strain evidence="3">F 1598</strain>
    </source>
</reference>
<dbReference type="SUPFAM" id="SSF52113">
    <property type="entry name" value="BRCT domain"/>
    <property type="match status" value="1"/>
</dbReference>
<dbReference type="PANTHER" id="PTHR47667:SF1">
    <property type="entry name" value="REGULATOR OF TY1 TRANSPOSITION PROTEIN 107"/>
    <property type="match status" value="1"/>
</dbReference>
<dbReference type="Proteomes" id="UP000054166">
    <property type="component" value="Unassembled WGS sequence"/>
</dbReference>
<evidence type="ECO:0000259" key="1">
    <source>
        <dbReference type="Pfam" id="PF12738"/>
    </source>
</evidence>
<sequence length="101" mass="11049">MLSARVLIYAYRSTVHRPSTVRYSFDFTLLPGIRESGAIAISIAQHPYPIPKQIIAGFSAHKTTVTNYTGESREYLQRLITAMGAESTLNMSGSNTVVIAA</sequence>
<dbReference type="InterPro" id="IPR001357">
    <property type="entry name" value="BRCT_dom"/>
</dbReference>
<dbReference type="Gene3D" id="3.40.50.10190">
    <property type="entry name" value="BRCT domain"/>
    <property type="match status" value="1"/>
</dbReference>
<dbReference type="PANTHER" id="PTHR47667">
    <property type="entry name" value="REGULATOR OF TY1 TRANSPOSITION PROTEIN 107"/>
    <property type="match status" value="1"/>
</dbReference>
<dbReference type="GO" id="GO:0035361">
    <property type="term" value="C:Cul8-RING ubiquitin ligase complex"/>
    <property type="evidence" value="ECO:0007669"/>
    <property type="project" value="TreeGrafter"/>
</dbReference>
<reference evidence="2 3" key="1">
    <citation type="submission" date="2014-04" db="EMBL/GenBank/DDBJ databases">
        <authorList>
            <consortium name="DOE Joint Genome Institute"/>
            <person name="Kuo A."/>
            <person name="Tarkka M."/>
            <person name="Buscot F."/>
            <person name="Kohler A."/>
            <person name="Nagy L.G."/>
            <person name="Floudas D."/>
            <person name="Copeland A."/>
            <person name="Barry K.W."/>
            <person name="Cichocki N."/>
            <person name="Veneault-Fourrey C."/>
            <person name="LaButti K."/>
            <person name="Lindquist E.A."/>
            <person name="Lipzen A."/>
            <person name="Lundell T."/>
            <person name="Morin E."/>
            <person name="Murat C."/>
            <person name="Sun H."/>
            <person name="Tunlid A."/>
            <person name="Henrissat B."/>
            <person name="Grigoriev I.V."/>
            <person name="Hibbett D.S."/>
            <person name="Martin F."/>
            <person name="Nordberg H.P."/>
            <person name="Cantor M.N."/>
            <person name="Hua S.X."/>
        </authorList>
    </citation>
    <scope>NUCLEOTIDE SEQUENCE [LARGE SCALE GENOMIC DNA]</scope>
    <source>
        <strain evidence="2 3">F 1598</strain>
    </source>
</reference>
<dbReference type="OrthoDB" id="2874767at2759"/>
<gene>
    <name evidence="2" type="ORF">PILCRDRAFT_723889</name>
</gene>
<proteinExistence type="predicted"/>
<dbReference type="InterPro" id="IPR036420">
    <property type="entry name" value="BRCT_dom_sf"/>
</dbReference>
<keyword evidence="3" id="KW-1185">Reference proteome</keyword>
<name>A0A0C3B8N0_PILCF</name>
<evidence type="ECO:0000313" key="2">
    <source>
        <dbReference type="EMBL" id="KIM73657.1"/>
    </source>
</evidence>
<dbReference type="Pfam" id="PF12738">
    <property type="entry name" value="PTCB-BRCT"/>
    <property type="match status" value="1"/>
</dbReference>
<dbReference type="STRING" id="765440.A0A0C3B8N0"/>
<dbReference type="AlphaFoldDB" id="A0A0C3B8N0"/>
<feature type="domain" description="BRCT" evidence="1">
    <location>
        <begin position="63"/>
        <end position="100"/>
    </location>
</feature>
<dbReference type="InParanoid" id="A0A0C3B8N0"/>
<dbReference type="GO" id="GO:1990683">
    <property type="term" value="P:DNA double-strand break attachment to nuclear envelope"/>
    <property type="evidence" value="ECO:0007669"/>
    <property type="project" value="TreeGrafter"/>
</dbReference>
<protein>
    <recommendedName>
        <fullName evidence="1">BRCT domain-containing protein</fullName>
    </recommendedName>
</protein>
<dbReference type="HOGENOM" id="CLU_2284167_0_0_1"/>
<dbReference type="GO" id="GO:0006302">
    <property type="term" value="P:double-strand break repair"/>
    <property type="evidence" value="ECO:0007669"/>
    <property type="project" value="TreeGrafter"/>
</dbReference>
<dbReference type="GO" id="GO:0005634">
    <property type="term" value="C:nucleus"/>
    <property type="evidence" value="ECO:0007669"/>
    <property type="project" value="TreeGrafter"/>
</dbReference>
<organism evidence="2 3">
    <name type="scientific">Piloderma croceum (strain F 1598)</name>
    <dbReference type="NCBI Taxonomy" id="765440"/>
    <lineage>
        <taxon>Eukaryota</taxon>
        <taxon>Fungi</taxon>
        <taxon>Dikarya</taxon>
        <taxon>Basidiomycota</taxon>
        <taxon>Agaricomycotina</taxon>
        <taxon>Agaricomycetes</taxon>
        <taxon>Agaricomycetidae</taxon>
        <taxon>Atheliales</taxon>
        <taxon>Atheliaceae</taxon>
        <taxon>Piloderma</taxon>
    </lineage>
</organism>
<dbReference type="InterPro" id="IPR053036">
    <property type="entry name" value="CellCycle_DNARepair_Reg"/>
</dbReference>
<dbReference type="EMBL" id="KN833077">
    <property type="protein sequence ID" value="KIM73657.1"/>
    <property type="molecule type" value="Genomic_DNA"/>
</dbReference>
<accession>A0A0C3B8N0</accession>